<dbReference type="RefSeq" id="WP_278522806.1">
    <property type="nucleotide sequence ID" value="NZ_JADIIN010000043.1"/>
</dbReference>
<feature type="compositionally biased region" description="Polar residues" evidence="1">
    <location>
        <begin position="16"/>
        <end position="40"/>
    </location>
</feature>
<dbReference type="Proteomes" id="UP000658733">
    <property type="component" value="Unassembled WGS sequence"/>
</dbReference>
<organism evidence="3 4">
    <name type="scientific">Methanobrevibacter arboriphilus</name>
    <dbReference type="NCBI Taxonomy" id="39441"/>
    <lineage>
        <taxon>Archaea</taxon>
        <taxon>Methanobacteriati</taxon>
        <taxon>Methanobacteriota</taxon>
        <taxon>Methanomada group</taxon>
        <taxon>Methanobacteria</taxon>
        <taxon>Methanobacteriales</taxon>
        <taxon>Methanobacteriaceae</taxon>
        <taxon>Methanobrevibacter</taxon>
    </lineage>
</organism>
<keyword evidence="2" id="KW-0472">Membrane</keyword>
<dbReference type="AlphaFoldDB" id="A0A843ABN0"/>
<comment type="caution">
    <text evidence="3">The sequence shown here is derived from an EMBL/GenBank/DDBJ whole genome shotgun (WGS) entry which is preliminary data.</text>
</comment>
<keyword evidence="2" id="KW-1133">Transmembrane helix</keyword>
<name>A0A843ABN0_METAZ</name>
<keyword evidence="2" id="KW-0812">Transmembrane</keyword>
<evidence type="ECO:0000256" key="1">
    <source>
        <dbReference type="SAM" id="MobiDB-lite"/>
    </source>
</evidence>
<protein>
    <submittedName>
        <fullName evidence="3">Uncharacterized protein</fullName>
    </submittedName>
</protein>
<evidence type="ECO:0000256" key="2">
    <source>
        <dbReference type="SAM" id="Phobius"/>
    </source>
</evidence>
<evidence type="ECO:0000313" key="4">
    <source>
        <dbReference type="Proteomes" id="UP000658733"/>
    </source>
</evidence>
<proteinExistence type="predicted"/>
<feature type="transmembrane region" description="Helical" evidence="2">
    <location>
        <begin position="364"/>
        <end position="384"/>
    </location>
</feature>
<sequence>MKGAAKDMQNLKKEGSNTSQSINNNFSKTGSNIGQSLNRGTNSAQANINKLNNSINRFNNQAGLGFNRTGNSIGQSLNKGSNVGGQAISKLKSIASNTSSAISNGFSKAGTLIGNGISKGAQVGQNALSKLGSIGKSAASGIAQQFEGLNGVIAGAIGGFGLYEIGQAAWTGATQKQFNQAYLATKMSTSAAKGYVKTINDIVAKVPGDDTFMSTLLSGAVARQTNLTTDQLVNLGNAVADYTITSQAMGKSMIETQMDLKEYIQTGNTSQLERDSILKNQMDTLEDQATVSDRILALNKALQAEGYKGLSQLDIASIKVEELKGKIQAGLTELGTEALPVIEDIVEQLNKADEATGGWSTRTMVLGGIVTALAAPAIMVAQKLHDAYKWAQSTMELGGGKSRVMRATAALVVAVALSYIFTGIMGYANTQLGKVMDNDMKQAVKDQNKKYISSGIGKQIVEIPIIGQLIFESFTFGGNLGSLVKDFFKNNPIDLSQFSLSFTGNIGAGTGINIPTGLGQLFANSVVKSFRDALSKNKLSVMDFINAMGFNGTITPGANLSNIGTMAAQAFIGGFKNSIQSLLPQGIGGLFVSSMLGTNPFSGILTSFNIVKTQITTGWTSLKSLLMAPIVGFINIFTGSLSTAYRLGITVYGYIRRGASGGIKVVTGALSTAYSLAVRVYNYVRAGATGAIRILTGSISSALGMVRNLYSTVRAGASGVISIVKKVTGGGPAGPSISQSMGSGPFDKLNLNYEAYQGTRHSPFVPGGLSGNCVDMSLGLLSLNGGKGSIIQGTWNGGPHVWYQDPSGRNWDPARKALVGSWNPPARGPNETQNNTYHTVVVEMKDNTIYGERDFTEKIKKIAENTFYNEMDINQATGH</sequence>
<feature type="region of interest" description="Disordered" evidence="1">
    <location>
        <begin position="1"/>
        <end position="40"/>
    </location>
</feature>
<reference evidence="3" key="1">
    <citation type="submission" date="2020-10" db="EMBL/GenBank/DDBJ databases">
        <title>Dehalococcoides mccartyi of a TCE/Cr reducing biochatode.</title>
        <authorList>
            <person name="Matturro B."/>
        </authorList>
    </citation>
    <scope>NUCLEOTIDE SEQUENCE</scope>
    <source>
        <strain evidence="3">Bin4</strain>
    </source>
</reference>
<feature type="transmembrane region" description="Helical" evidence="2">
    <location>
        <begin position="404"/>
        <end position="428"/>
    </location>
</feature>
<accession>A0A843ABN0</accession>
<evidence type="ECO:0000313" key="3">
    <source>
        <dbReference type="EMBL" id="MBF4468787.1"/>
    </source>
</evidence>
<gene>
    <name evidence="3" type="ORF">ISP01_05215</name>
</gene>
<dbReference type="EMBL" id="JADIIN010000043">
    <property type="protein sequence ID" value="MBF4468787.1"/>
    <property type="molecule type" value="Genomic_DNA"/>
</dbReference>